<proteinExistence type="predicted"/>
<evidence type="ECO:0000313" key="3">
    <source>
        <dbReference type="Proteomes" id="UP001165121"/>
    </source>
</evidence>
<dbReference type="AlphaFoldDB" id="A0A9W6U8Y4"/>
<dbReference type="EMBL" id="BSXT01000440">
    <property type="protein sequence ID" value="GMF27577.1"/>
    <property type="molecule type" value="Genomic_DNA"/>
</dbReference>
<protein>
    <submittedName>
        <fullName evidence="2">Unnamed protein product</fullName>
    </submittedName>
</protein>
<feature type="transmembrane region" description="Helical" evidence="1">
    <location>
        <begin position="133"/>
        <end position="154"/>
    </location>
</feature>
<organism evidence="2 3">
    <name type="scientific">Phytophthora fragariaefolia</name>
    <dbReference type="NCBI Taxonomy" id="1490495"/>
    <lineage>
        <taxon>Eukaryota</taxon>
        <taxon>Sar</taxon>
        <taxon>Stramenopiles</taxon>
        <taxon>Oomycota</taxon>
        <taxon>Peronosporomycetes</taxon>
        <taxon>Peronosporales</taxon>
        <taxon>Peronosporaceae</taxon>
        <taxon>Phytophthora</taxon>
    </lineage>
</organism>
<evidence type="ECO:0000256" key="1">
    <source>
        <dbReference type="SAM" id="Phobius"/>
    </source>
</evidence>
<keyword evidence="1" id="KW-0812">Transmembrane</keyword>
<keyword evidence="3" id="KW-1185">Reference proteome</keyword>
<evidence type="ECO:0000313" key="2">
    <source>
        <dbReference type="EMBL" id="GMF27577.1"/>
    </source>
</evidence>
<feature type="transmembrane region" description="Helical" evidence="1">
    <location>
        <begin position="103"/>
        <end position="126"/>
    </location>
</feature>
<name>A0A9W6U8Y4_9STRA</name>
<keyword evidence="1" id="KW-1133">Transmembrane helix</keyword>
<gene>
    <name evidence="2" type="ORF">Pfra01_000551300</name>
</gene>
<keyword evidence="1" id="KW-0472">Membrane</keyword>
<reference evidence="2" key="1">
    <citation type="submission" date="2023-04" db="EMBL/GenBank/DDBJ databases">
        <title>Phytophthora fragariaefolia NBRC 109709.</title>
        <authorList>
            <person name="Ichikawa N."/>
            <person name="Sato H."/>
            <person name="Tonouchi N."/>
        </authorList>
    </citation>
    <scope>NUCLEOTIDE SEQUENCE</scope>
    <source>
        <strain evidence="2">NBRC 109709</strain>
    </source>
</reference>
<dbReference type="OrthoDB" id="163254at2759"/>
<feature type="transmembrane region" description="Helical" evidence="1">
    <location>
        <begin position="67"/>
        <end position="91"/>
    </location>
</feature>
<feature type="transmembrane region" description="Helical" evidence="1">
    <location>
        <begin position="166"/>
        <end position="199"/>
    </location>
</feature>
<feature type="transmembrane region" description="Helical" evidence="1">
    <location>
        <begin position="245"/>
        <end position="267"/>
    </location>
</feature>
<comment type="caution">
    <text evidence="2">The sequence shown here is derived from an EMBL/GenBank/DDBJ whole genome shotgun (WGS) entry which is preliminary data.</text>
</comment>
<accession>A0A9W6U8Y4</accession>
<sequence>MVKPNKIAPVGGWVSTDADILPRSRSMPWQRLEETWDNIQVGRQGAYSIERLESFEYYCKTTSRTRVFLTCILTPLPAWACAVLLECLPLRLPSDGWSANWMFWFRLALMTFVLTFVATSELILFVPNLRITFFKRCVVSIGTSLAYVGTYQLATATGVVGFPVPFIWHFGGLLIGIYLPVMMLSVFGFAPFASCYLLFHSEYLALVEYVECIVPLVFAAYKLMLKNLPNVVYYPSGANNWGMTALTNILVFAALEVGSLFLLHYFLKRKFAYSPLYQLTFALETEIYLVQGSLFLEIVALLQYELEHFGK</sequence>
<feature type="transmembrane region" description="Helical" evidence="1">
    <location>
        <begin position="206"/>
        <end position="225"/>
    </location>
</feature>
<dbReference type="Proteomes" id="UP001165121">
    <property type="component" value="Unassembled WGS sequence"/>
</dbReference>